<dbReference type="AlphaFoldDB" id="A0A2P2J538"/>
<sequence>MLLIRHSSLILKETKVLSSLPHPCSIHIHACDLVPSHVSTIVPSI</sequence>
<accession>A0A2P2J538</accession>
<protein>
    <submittedName>
        <fullName evidence="1">Uncharacterized protein</fullName>
    </submittedName>
</protein>
<evidence type="ECO:0000313" key="1">
    <source>
        <dbReference type="EMBL" id="MBW88601.1"/>
    </source>
</evidence>
<proteinExistence type="predicted"/>
<dbReference type="EMBL" id="GGEC01008118">
    <property type="protein sequence ID" value="MBW88601.1"/>
    <property type="molecule type" value="Transcribed_RNA"/>
</dbReference>
<organism evidence="1">
    <name type="scientific">Rhizophora mucronata</name>
    <name type="common">Asiatic mangrove</name>
    <dbReference type="NCBI Taxonomy" id="61149"/>
    <lineage>
        <taxon>Eukaryota</taxon>
        <taxon>Viridiplantae</taxon>
        <taxon>Streptophyta</taxon>
        <taxon>Embryophyta</taxon>
        <taxon>Tracheophyta</taxon>
        <taxon>Spermatophyta</taxon>
        <taxon>Magnoliopsida</taxon>
        <taxon>eudicotyledons</taxon>
        <taxon>Gunneridae</taxon>
        <taxon>Pentapetalae</taxon>
        <taxon>rosids</taxon>
        <taxon>fabids</taxon>
        <taxon>Malpighiales</taxon>
        <taxon>Rhizophoraceae</taxon>
        <taxon>Rhizophora</taxon>
    </lineage>
</organism>
<name>A0A2P2J538_RHIMU</name>
<reference evidence="1" key="1">
    <citation type="submission" date="2018-02" db="EMBL/GenBank/DDBJ databases">
        <title>Rhizophora mucronata_Transcriptome.</title>
        <authorList>
            <person name="Meera S.P."/>
            <person name="Sreeshan A."/>
            <person name="Augustine A."/>
        </authorList>
    </citation>
    <scope>NUCLEOTIDE SEQUENCE</scope>
    <source>
        <tissue evidence="1">Leaf</tissue>
    </source>
</reference>